<dbReference type="GO" id="GO:0038023">
    <property type="term" value="F:signaling receptor activity"/>
    <property type="evidence" value="ECO:0007669"/>
    <property type="project" value="InterPro"/>
</dbReference>
<comment type="similarity">
    <text evidence="2 14 15">Belongs to the TonB-dependent receptor family.</text>
</comment>
<evidence type="ECO:0000256" key="7">
    <source>
        <dbReference type="ARBA" id="ARBA00022729"/>
    </source>
</evidence>
<evidence type="ECO:0000259" key="18">
    <source>
        <dbReference type="Pfam" id="PF07715"/>
    </source>
</evidence>
<dbReference type="Pfam" id="PF07715">
    <property type="entry name" value="Plug"/>
    <property type="match status" value="1"/>
</dbReference>
<dbReference type="AlphaFoldDB" id="A0A1G7I337"/>
<dbReference type="PANTHER" id="PTHR32552:SF68">
    <property type="entry name" value="FERRICHROME OUTER MEMBRANE TRANSPORTER_PHAGE RECEPTOR"/>
    <property type="match status" value="1"/>
</dbReference>
<sequence>MFGYLQKLQISIFLYLSLCISANAQTKVNIEGTVRDINNVPLPKVSVLLNKSQTAFTDENGHYIFSNLPEGAEYTIRFTHTGFEPLQQKVKGNRLDVTLVPASSQLQTVEITGRTEKGYKNTASFIGTKTATPLKDVPQSISYVTKELMQDQASVRMGDVVKNFSGVNQFTFYDDITIRGFRINGGSTTQLLNGLRTFTGFWKQPMVNYLERVEVIKGPASALFGNASPGGTINRVTKKPLEEARKSLSFTMGSFNNNRVLADFTGPLNDEKTILYRLNIGYENTESFRDLQFDKNLVIAPSVSFLPTEKTRINFDAVYNKSNSRLDRGQSVLYQGDLYSTPISRSLSATNDYLNEETYTVTASLNHQFSSRLAFNLAYLRTGYTEDLLEHRSANAYAVDSSGTPIPNLVARQSFIRKKNPSSDNASAYLTYSVETGKISHKLVGGYDYATSKLPPGASQLTASNYQLKAGGAAAYNPAKAANYVFYNYTTPDGKVISIPKPNVSSFDITKNDNKLEDPSKYTYVVQNSAVLPSFSSISGIYLQDQLSIGNLKLLLGGRYETYTDKPNYRTDSVKKVTQHTFLPRLGVVYSINRNINVYGMYTKGYNPQDAAVQTNPLSGGPFDPITSQLWEGGLKTEWLNGNITANAAVYHIVQNNTLYSANEAGNPDKMIQIGEETAKGVELDVTGRITDNWDLTLSYAFNDASISKSGKSDSALVGKQKPNAPKHQGNIWTKYTIPSGPVKGLGVGAGANFVTERNVSLNTTQTLPGYVLVNAAVYYQVNKVRLQVNFNNVTNKTYWVGGYDYIRLFPGAPRNWQATISYTF</sequence>
<evidence type="ECO:0000256" key="15">
    <source>
        <dbReference type="RuleBase" id="RU003357"/>
    </source>
</evidence>
<evidence type="ECO:0000256" key="9">
    <source>
        <dbReference type="ARBA" id="ARBA00023065"/>
    </source>
</evidence>
<evidence type="ECO:0000313" key="20">
    <source>
        <dbReference type="Proteomes" id="UP000199045"/>
    </source>
</evidence>
<dbReference type="STRING" id="104663.SAMN04488121_101704"/>
<proteinExistence type="inferred from homology"/>
<keyword evidence="6 14" id="KW-0812">Transmembrane</keyword>
<dbReference type="SUPFAM" id="SSF56935">
    <property type="entry name" value="Porins"/>
    <property type="match status" value="1"/>
</dbReference>
<dbReference type="InterPro" id="IPR010105">
    <property type="entry name" value="TonB_sidphr_rcpt"/>
</dbReference>
<evidence type="ECO:0000256" key="6">
    <source>
        <dbReference type="ARBA" id="ARBA00022692"/>
    </source>
</evidence>
<evidence type="ECO:0000256" key="3">
    <source>
        <dbReference type="ARBA" id="ARBA00022448"/>
    </source>
</evidence>
<gene>
    <name evidence="19" type="ORF">SAMN04488121_101704</name>
</gene>
<dbReference type="CDD" id="cd01347">
    <property type="entry name" value="ligand_gated_channel"/>
    <property type="match status" value="1"/>
</dbReference>
<dbReference type="InterPro" id="IPR012910">
    <property type="entry name" value="Plug_dom"/>
</dbReference>
<feature type="signal peptide" evidence="16">
    <location>
        <begin position="1"/>
        <end position="24"/>
    </location>
</feature>
<feature type="domain" description="TonB-dependent receptor plug" evidence="18">
    <location>
        <begin position="134"/>
        <end position="232"/>
    </location>
</feature>
<evidence type="ECO:0000256" key="1">
    <source>
        <dbReference type="ARBA" id="ARBA00004571"/>
    </source>
</evidence>
<evidence type="ECO:0000256" key="11">
    <source>
        <dbReference type="ARBA" id="ARBA00023136"/>
    </source>
</evidence>
<evidence type="ECO:0000259" key="17">
    <source>
        <dbReference type="Pfam" id="PF00593"/>
    </source>
</evidence>
<keyword evidence="11 14" id="KW-0472">Membrane</keyword>
<reference evidence="19 20" key="1">
    <citation type="submission" date="2016-10" db="EMBL/GenBank/DDBJ databases">
        <authorList>
            <person name="de Groot N.N."/>
        </authorList>
    </citation>
    <scope>NUCLEOTIDE SEQUENCE [LARGE SCALE GENOMIC DNA]</scope>
    <source>
        <strain evidence="19 20">DSM 527</strain>
    </source>
</reference>
<dbReference type="Pfam" id="PF00593">
    <property type="entry name" value="TonB_dep_Rec_b-barrel"/>
    <property type="match status" value="1"/>
</dbReference>
<dbReference type="GO" id="GO:0009279">
    <property type="term" value="C:cell outer membrane"/>
    <property type="evidence" value="ECO:0007669"/>
    <property type="project" value="UniProtKB-SubCell"/>
</dbReference>
<keyword evidence="12" id="KW-0675">Receptor</keyword>
<evidence type="ECO:0000256" key="8">
    <source>
        <dbReference type="ARBA" id="ARBA00023004"/>
    </source>
</evidence>
<keyword evidence="10 15" id="KW-0798">TonB box</keyword>
<dbReference type="Gene3D" id="2.170.130.10">
    <property type="entry name" value="TonB-dependent receptor, plug domain"/>
    <property type="match status" value="1"/>
</dbReference>
<dbReference type="Gene3D" id="2.60.40.1120">
    <property type="entry name" value="Carboxypeptidase-like, regulatory domain"/>
    <property type="match status" value="1"/>
</dbReference>
<dbReference type="InterPro" id="IPR039426">
    <property type="entry name" value="TonB-dep_rcpt-like"/>
</dbReference>
<dbReference type="InterPro" id="IPR037066">
    <property type="entry name" value="Plug_dom_sf"/>
</dbReference>
<keyword evidence="13 14" id="KW-0998">Cell outer membrane</keyword>
<dbReference type="InterPro" id="IPR000531">
    <property type="entry name" value="Beta-barrel_TonB"/>
</dbReference>
<dbReference type="EMBL" id="FNBN01000001">
    <property type="protein sequence ID" value="SDF07170.1"/>
    <property type="molecule type" value="Genomic_DNA"/>
</dbReference>
<keyword evidence="5" id="KW-0410">Iron transport</keyword>
<keyword evidence="9" id="KW-0406">Ion transport</keyword>
<evidence type="ECO:0000256" key="10">
    <source>
        <dbReference type="ARBA" id="ARBA00023077"/>
    </source>
</evidence>
<evidence type="ECO:0000256" key="5">
    <source>
        <dbReference type="ARBA" id="ARBA00022496"/>
    </source>
</evidence>
<dbReference type="PANTHER" id="PTHR32552">
    <property type="entry name" value="FERRICHROME IRON RECEPTOR-RELATED"/>
    <property type="match status" value="1"/>
</dbReference>
<organism evidence="19 20">
    <name type="scientific">Chitinophaga filiformis</name>
    <name type="common">Myxococcus filiformis</name>
    <name type="synonym">Flexibacter filiformis</name>
    <dbReference type="NCBI Taxonomy" id="104663"/>
    <lineage>
        <taxon>Bacteria</taxon>
        <taxon>Pseudomonadati</taxon>
        <taxon>Bacteroidota</taxon>
        <taxon>Chitinophagia</taxon>
        <taxon>Chitinophagales</taxon>
        <taxon>Chitinophagaceae</taxon>
        <taxon>Chitinophaga</taxon>
    </lineage>
</organism>
<feature type="domain" description="TonB-dependent receptor-like beta-barrel" evidence="17">
    <location>
        <begin position="309"/>
        <end position="794"/>
    </location>
</feature>
<evidence type="ECO:0000256" key="16">
    <source>
        <dbReference type="SAM" id="SignalP"/>
    </source>
</evidence>
<evidence type="ECO:0000256" key="12">
    <source>
        <dbReference type="ARBA" id="ARBA00023170"/>
    </source>
</evidence>
<keyword evidence="3 14" id="KW-0813">Transport</keyword>
<accession>A0A1G7I337</accession>
<keyword evidence="8" id="KW-0408">Iron</keyword>
<feature type="chain" id="PRO_5011775424" evidence="16">
    <location>
        <begin position="25"/>
        <end position="825"/>
    </location>
</feature>
<dbReference type="Pfam" id="PF13620">
    <property type="entry name" value="CarboxypepD_reg"/>
    <property type="match status" value="1"/>
</dbReference>
<dbReference type="RefSeq" id="WP_089828831.1">
    <property type="nucleotide sequence ID" value="NZ_FNBN01000001.1"/>
</dbReference>
<evidence type="ECO:0000256" key="2">
    <source>
        <dbReference type="ARBA" id="ARBA00009810"/>
    </source>
</evidence>
<dbReference type="OrthoDB" id="9758472at2"/>
<evidence type="ECO:0000256" key="14">
    <source>
        <dbReference type="PROSITE-ProRule" id="PRU01360"/>
    </source>
</evidence>
<evidence type="ECO:0000256" key="4">
    <source>
        <dbReference type="ARBA" id="ARBA00022452"/>
    </source>
</evidence>
<dbReference type="GO" id="GO:0015891">
    <property type="term" value="P:siderophore transport"/>
    <property type="evidence" value="ECO:0007669"/>
    <property type="project" value="InterPro"/>
</dbReference>
<dbReference type="GO" id="GO:0015344">
    <property type="term" value="F:siderophore uptake transmembrane transporter activity"/>
    <property type="evidence" value="ECO:0007669"/>
    <property type="project" value="TreeGrafter"/>
</dbReference>
<dbReference type="Proteomes" id="UP000199045">
    <property type="component" value="Unassembled WGS sequence"/>
</dbReference>
<keyword evidence="4 14" id="KW-1134">Transmembrane beta strand</keyword>
<dbReference type="InterPro" id="IPR036942">
    <property type="entry name" value="Beta-barrel_TonB_sf"/>
</dbReference>
<name>A0A1G7I337_CHIFI</name>
<evidence type="ECO:0000256" key="13">
    <source>
        <dbReference type="ARBA" id="ARBA00023237"/>
    </source>
</evidence>
<keyword evidence="7 16" id="KW-0732">Signal</keyword>
<dbReference type="InterPro" id="IPR008969">
    <property type="entry name" value="CarboxyPept-like_regulatory"/>
</dbReference>
<dbReference type="PROSITE" id="PS52016">
    <property type="entry name" value="TONB_DEPENDENT_REC_3"/>
    <property type="match status" value="1"/>
</dbReference>
<dbReference type="SUPFAM" id="SSF49464">
    <property type="entry name" value="Carboxypeptidase regulatory domain-like"/>
    <property type="match status" value="1"/>
</dbReference>
<comment type="subcellular location">
    <subcellularLocation>
        <location evidence="1 14">Cell outer membrane</location>
        <topology evidence="1 14">Multi-pass membrane protein</topology>
    </subcellularLocation>
</comment>
<protein>
    <submittedName>
        <fullName evidence="19">Iron complex outermembrane recepter protein</fullName>
    </submittedName>
</protein>
<evidence type="ECO:0000313" key="19">
    <source>
        <dbReference type="EMBL" id="SDF07170.1"/>
    </source>
</evidence>
<dbReference type="NCBIfam" id="TIGR01783">
    <property type="entry name" value="TonB-siderophor"/>
    <property type="match status" value="1"/>
</dbReference>
<dbReference type="Gene3D" id="2.40.170.20">
    <property type="entry name" value="TonB-dependent receptor, beta-barrel domain"/>
    <property type="match status" value="1"/>
</dbReference>